<gene>
    <name evidence="2" type="ORF">JFN91_15505</name>
</gene>
<feature type="transmembrane region" description="Helical" evidence="1">
    <location>
        <begin position="210"/>
        <end position="226"/>
    </location>
</feature>
<dbReference type="RefSeq" id="WP_199390094.1">
    <property type="nucleotide sequence ID" value="NZ_JAEMHL010000008.1"/>
</dbReference>
<proteinExistence type="predicted"/>
<name>A0ABS0YH48_9BACT</name>
<feature type="transmembrane region" description="Helical" evidence="1">
    <location>
        <begin position="96"/>
        <end position="115"/>
    </location>
</feature>
<keyword evidence="3" id="KW-1185">Reference proteome</keyword>
<sequence>MLVRAVEQRCERRPCSAGSLGLVPLLSAAGLLGAWAAWVVTAQSIGTTAGEGVVGPGEKSALYYLAHGLGLLCVLAAGTIAAAKGQYRRLDPATRCIFWILQLTAILWALASYGVADYTSFKAFGATGPFVWFSTVLIFAGMDKRVWPIVDKVVFGASMVSACLATVSIATTHRDITQRWLSTPVYYMVLLMWYGGWTLFSFTRYQKVNHFWRFIPYVVFICLAVFTKTRSWFLMSFFLLMSFFWLNKPAGGKERSFLAHRLKSLLVLLVALSMLGFFLQDLLVGAFMDFQDRALQDTRSGQYVDFFADVPLSDLVLGRGPNGTWDWNGKDYQYFDNAVLWMAFIGGVPTALSYLALIILPGLRCLGSESLEINAAAVLLLLWGLACIGFSTYSNPSLTPYSYLLCLLAGRCLGFLAERRGNPHANTS</sequence>
<feature type="transmembrane region" description="Helical" evidence="1">
    <location>
        <begin position="20"/>
        <end position="41"/>
    </location>
</feature>
<evidence type="ECO:0000313" key="2">
    <source>
        <dbReference type="EMBL" id="MBJ6751621.1"/>
    </source>
</evidence>
<feature type="transmembrane region" description="Helical" evidence="1">
    <location>
        <begin position="61"/>
        <end position="84"/>
    </location>
</feature>
<organism evidence="2 3">
    <name type="scientific">Geomonas anaerohicana</name>
    <dbReference type="NCBI Taxonomy" id="2798583"/>
    <lineage>
        <taxon>Bacteria</taxon>
        <taxon>Pseudomonadati</taxon>
        <taxon>Thermodesulfobacteriota</taxon>
        <taxon>Desulfuromonadia</taxon>
        <taxon>Geobacterales</taxon>
        <taxon>Geobacteraceae</taxon>
        <taxon>Geomonas</taxon>
    </lineage>
</organism>
<dbReference type="EMBL" id="JAEMHL010000008">
    <property type="protein sequence ID" value="MBJ6751621.1"/>
    <property type="molecule type" value="Genomic_DNA"/>
</dbReference>
<evidence type="ECO:0000256" key="1">
    <source>
        <dbReference type="SAM" id="Phobius"/>
    </source>
</evidence>
<feature type="transmembrane region" description="Helical" evidence="1">
    <location>
        <begin position="338"/>
        <end position="363"/>
    </location>
</feature>
<dbReference type="Proteomes" id="UP000614714">
    <property type="component" value="Unassembled WGS sequence"/>
</dbReference>
<keyword evidence="1" id="KW-0812">Transmembrane</keyword>
<protein>
    <recommendedName>
        <fullName evidence="4">O-antigen ligase domain-containing protein</fullName>
    </recommendedName>
</protein>
<feature type="transmembrane region" description="Helical" evidence="1">
    <location>
        <begin position="153"/>
        <end position="173"/>
    </location>
</feature>
<feature type="transmembrane region" description="Helical" evidence="1">
    <location>
        <begin position="262"/>
        <end position="279"/>
    </location>
</feature>
<feature type="transmembrane region" description="Helical" evidence="1">
    <location>
        <begin position="232"/>
        <end position="250"/>
    </location>
</feature>
<evidence type="ECO:0000313" key="3">
    <source>
        <dbReference type="Proteomes" id="UP000614714"/>
    </source>
</evidence>
<accession>A0ABS0YH48</accession>
<comment type="caution">
    <text evidence="2">The sequence shown here is derived from an EMBL/GenBank/DDBJ whole genome shotgun (WGS) entry which is preliminary data.</text>
</comment>
<feature type="transmembrane region" description="Helical" evidence="1">
    <location>
        <begin position="185"/>
        <end position="203"/>
    </location>
</feature>
<keyword evidence="1" id="KW-1133">Transmembrane helix</keyword>
<feature type="transmembrane region" description="Helical" evidence="1">
    <location>
        <begin position="121"/>
        <end position="141"/>
    </location>
</feature>
<feature type="transmembrane region" description="Helical" evidence="1">
    <location>
        <begin position="375"/>
        <end position="394"/>
    </location>
</feature>
<keyword evidence="1" id="KW-0472">Membrane</keyword>
<reference evidence="2 3" key="1">
    <citation type="submission" date="2020-12" db="EMBL/GenBank/DDBJ databases">
        <title>Geomonas sp. Red421, isolated from paddy soil.</title>
        <authorList>
            <person name="Xu Z."/>
            <person name="Zhang Z."/>
            <person name="Masuda Y."/>
            <person name="Itoh H."/>
            <person name="Senoo K."/>
        </authorList>
    </citation>
    <scope>NUCLEOTIDE SEQUENCE [LARGE SCALE GENOMIC DNA]</scope>
    <source>
        <strain evidence="2 3">Red421</strain>
    </source>
</reference>
<evidence type="ECO:0008006" key="4">
    <source>
        <dbReference type="Google" id="ProtNLM"/>
    </source>
</evidence>